<keyword evidence="5" id="KW-1185">Reference proteome</keyword>
<evidence type="ECO:0000256" key="1">
    <source>
        <dbReference type="SAM" id="Coils"/>
    </source>
</evidence>
<keyword evidence="1" id="KW-0175">Coiled coil</keyword>
<feature type="compositionally biased region" description="Polar residues" evidence="2">
    <location>
        <begin position="100"/>
        <end position="111"/>
    </location>
</feature>
<evidence type="ECO:0000256" key="2">
    <source>
        <dbReference type="SAM" id="MobiDB-lite"/>
    </source>
</evidence>
<organism evidence="4 5">
    <name type="scientific">Sodiomyces alkalinus (strain CBS 110278 / VKM F-3762 / F11)</name>
    <name type="common">Alkaliphilic filamentous fungus</name>
    <dbReference type="NCBI Taxonomy" id="1314773"/>
    <lineage>
        <taxon>Eukaryota</taxon>
        <taxon>Fungi</taxon>
        <taxon>Dikarya</taxon>
        <taxon>Ascomycota</taxon>
        <taxon>Pezizomycotina</taxon>
        <taxon>Sordariomycetes</taxon>
        <taxon>Hypocreomycetidae</taxon>
        <taxon>Glomerellales</taxon>
        <taxon>Plectosphaerellaceae</taxon>
        <taxon>Sodiomyces</taxon>
    </lineage>
</organism>
<protein>
    <recommendedName>
        <fullName evidence="3">BHLH domain-containing protein</fullName>
    </recommendedName>
</protein>
<accession>A0A3N2Q4A8</accession>
<dbReference type="InterPro" id="IPR052099">
    <property type="entry name" value="Regulatory_TF_Diverse"/>
</dbReference>
<feature type="coiled-coil region" evidence="1">
    <location>
        <begin position="259"/>
        <end position="286"/>
    </location>
</feature>
<feature type="compositionally biased region" description="Low complexity" evidence="2">
    <location>
        <begin position="126"/>
        <end position="143"/>
    </location>
</feature>
<dbReference type="GeneID" id="39576278"/>
<gene>
    <name evidence="4" type="ORF">SODALDRAFT_271912</name>
</gene>
<feature type="domain" description="BHLH" evidence="3">
    <location>
        <begin position="182"/>
        <end position="262"/>
    </location>
</feature>
<dbReference type="EMBL" id="ML119052">
    <property type="protein sequence ID" value="ROT41600.1"/>
    <property type="molecule type" value="Genomic_DNA"/>
</dbReference>
<evidence type="ECO:0000313" key="5">
    <source>
        <dbReference type="Proteomes" id="UP000272025"/>
    </source>
</evidence>
<feature type="non-terminal residue" evidence="4">
    <location>
        <position position="1"/>
    </location>
</feature>
<dbReference type="Proteomes" id="UP000272025">
    <property type="component" value="Unassembled WGS sequence"/>
</dbReference>
<dbReference type="InterPro" id="IPR011598">
    <property type="entry name" value="bHLH_dom"/>
</dbReference>
<evidence type="ECO:0000313" key="4">
    <source>
        <dbReference type="EMBL" id="ROT41600.1"/>
    </source>
</evidence>
<dbReference type="InterPro" id="IPR036638">
    <property type="entry name" value="HLH_DNA-bd_sf"/>
</dbReference>
<name>A0A3N2Q4A8_SODAK</name>
<dbReference type="RefSeq" id="XP_028469406.1">
    <property type="nucleotide sequence ID" value="XM_028607800.1"/>
</dbReference>
<sequence>EISPLPYYDAQADFSADSAPSRGSPLSPIFNDPFQLPVESEWANYLEKPSISPGLDIFYGESFGGPMAFMNHQNGGVSPSANPVDLMSESPSFVRDDVNDNQPIFQQNLPTTAPARPTFTSNRNNSIQSTLSSESQASSQPISRRQPTRSAQLKRKSSSSDSVSSRSASPEPRAQRTKYSDPSKNPHNLIEKRYRVNINEKIIALRDAVPSLRCVVQQSGNPDQEDGPTLDEVKEGLGGLMPARKLNKATILSKATEYIGHLEKVNRKMADQIEDLEKRLAAAEQW</sequence>
<dbReference type="Gene3D" id="4.10.280.10">
    <property type="entry name" value="Helix-loop-helix DNA-binding domain"/>
    <property type="match status" value="1"/>
</dbReference>
<dbReference type="PANTHER" id="PTHR47336:SF2">
    <property type="entry name" value="TRANSCRIPTION FACTOR HMS1-RELATED"/>
    <property type="match status" value="1"/>
</dbReference>
<dbReference type="PROSITE" id="PS50888">
    <property type="entry name" value="BHLH"/>
    <property type="match status" value="1"/>
</dbReference>
<dbReference type="SUPFAM" id="SSF47459">
    <property type="entry name" value="HLH, helix-loop-helix DNA-binding domain"/>
    <property type="match status" value="1"/>
</dbReference>
<feature type="region of interest" description="Disordered" evidence="2">
    <location>
        <begin position="73"/>
        <end position="188"/>
    </location>
</feature>
<reference evidence="4 5" key="1">
    <citation type="journal article" date="2018" name="Mol. Ecol.">
        <title>The obligate alkalophilic soda-lake fungus Sodiomyces alkalinus has shifted to a protein diet.</title>
        <authorList>
            <person name="Grum-Grzhimaylo A.A."/>
            <person name="Falkoski D.L."/>
            <person name="van den Heuvel J."/>
            <person name="Valero-Jimenez C.A."/>
            <person name="Min B."/>
            <person name="Choi I.G."/>
            <person name="Lipzen A."/>
            <person name="Daum C.G."/>
            <person name="Aanen D.K."/>
            <person name="Tsang A."/>
            <person name="Henrissat B."/>
            <person name="Bilanenko E.N."/>
            <person name="de Vries R.P."/>
            <person name="van Kan J.A.L."/>
            <person name="Grigoriev I.V."/>
            <person name="Debets A.J.M."/>
        </authorList>
    </citation>
    <scope>NUCLEOTIDE SEQUENCE [LARGE SCALE GENOMIC DNA]</scope>
    <source>
        <strain evidence="4 5">F11</strain>
    </source>
</reference>
<dbReference type="PANTHER" id="PTHR47336">
    <property type="entry name" value="TRANSCRIPTION FACTOR HMS1-RELATED"/>
    <property type="match status" value="1"/>
</dbReference>
<proteinExistence type="predicted"/>
<dbReference type="STRING" id="1314773.A0A3N2Q4A8"/>
<dbReference type="GO" id="GO:0046983">
    <property type="term" value="F:protein dimerization activity"/>
    <property type="evidence" value="ECO:0007669"/>
    <property type="project" value="InterPro"/>
</dbReference>
<dbReference type="OrthoDB" id="2133190at2759"/>
<dbReference type="SMART" id="SM00353">
    <property type="entry name" value="HLH"/>
    <property type="match status" value="1"/>
</dbReference>
<dbReference type="Pfam" id="PF00010">
    <property type="entry name" value="HLH"/>
    <property type="match status" value="1"/>
</dbReference>
<dbReference type="AlphaFoldDB" id="A0A3N2Q4A8"/>
<feature type="compositionally biased region" description="Low complexity" evidence="2">
    <location>
        <begin position="159"/>
        <end position="169"/>
    </location>
</feature>
<evidence type="ECO:0000259" key="3">
    <source>
        <dbReference type="PROSITE" id="PS50888"/>
    </source>
</evidence>